<evidence type="ECO:0000313" key="17">
    <source>
        <dbReference type="Proteomes" id="UP001153714"/>
    </source>
</evidence>
<dbReference type="GO" id="GO:0006508">
    <property type="term" value="P:proteolysis"/>
    <property type="evidence" value="ECO:0007669"/>
    <property type="project" value="UniProtKB-KW"/>
</dbReference>
<evidence type="ECO:0000256" key="4">
    <source>
        <dbReference type="ARBA" id="ARBA00022525"/>
    </source>
</evidence>
<dbReference type="AlphaFoldDB" id="A0A9N9R4M2"/>
<keyword evidence="11" id="KW-0482">Metalloprotease</keyword>
<proteinExistence type="inferred from homology"/>
<dbReference type="Gene3D" id="3.30.70.340">
    <property type="entry name" value="Metallocarboxypeptidase-like"/>
    <property type="match status" value="1"/>
</dbReference>
<evidence type="ECO:0000256" key="10">
    <source>
        <dbReference type="ARBA" id="ARBA00022833"/>
    </source>
</evidence>
<dbReference type="SUPFAM" id="SSF53187">
    <property type="entry name" value="Zn-dependent exopeptidases"/>
    <property type="match status" value="1"/>
</dbReference>
<sequence length="465" mass="53286">MKVLLICLILIAINANVNAEYKSYLNYKLYKVNPKNQDDVNTLKEIQNNGIGEFWNEYFRPEDDVRIMVEPSWENIFLERLKEAKLEVKLIFNNLQEIIYKQKAPRQAGTVRSANSFFSLDWDDYYDLEQINHWLDELAEAYPNIVTTVVMGKSVEDRDIKGIKIDYHPERTDKKIGFLEGTLHAREWISTATITWIVKEFLTSSDPDVRAFAENLEWHIFPIVNPDGYVYTFTGNRMWRKNRSKTNFTSCGANVNDDMSNGVDLNRNFDFVWMTVGASNDPCSNLFAGPSPASEPETQAISQYVLELSDRGEIIYYIAFHSYTQMFVIPFSHVASNQMLAADNYANMFEIAVRSAEKLSQRFGTSYSVGIAANVLYPMSGTSFDWVKNYTNTRISYLIELRDMGEFGFLLPASQIIPNNLEVMDGLIEMDKTTKLLGYYTTADASKIFYSLSVVIFGLMAILVV</sequence>
<reference evidence="16" key="2">
    <citation type="submission" date="2022-10" db="EMBL/GenBank/DDBJ databases">
        <authorList>
            <consortium name="ENA_rothamsted_submissions"/>
            <consortium name="culmorum"/>
            <person name="King R."/>
        </authorList>
    </citation>
    <scope>NUCLEOTIDE SEQUENCE</scope>
</reference>
<dbReference type="InterPro" id="IPR057247">
    <property type="entry name" value="CARBOXYPEPT_ZN_2"/>
</dbReference>
<comment type="function">
    <text evidence="13">Involved in the digestion of the blood meal.</text>
</comment>
<evidence type="ECO:0000256" key="13">
    <source>
        <dbReference type="ARBA" id="ARBA00057299"/>
    </source>
</evidence>
<evidence type="ECO:0000256" key="14">
    <source>
        <dbReference type="SAM" id="SignalP"/>
    </source>
</evidence>
<dbReference type="FunFam" id="3.40.630.10:FF:000040">
    <property type="entry name" value="zinc carboxypeptidase"/>
    <property type="match status" value="1"/>
</dbReference>
<dbReference type="InterPro" id="IPR003146">
    <property type="entry name" value="M14A_act_pep"/>
</dbReference>
<keyword evidence="10" id="KW-0862">Zinc</keyword>
<comment type="similarity">
    <text evidence="3">Belongs to the peptidase M14 family.</text>
</comment>
<dbReference type="CDD" id="cd03860">
    <property type="entry name" value="M14_CP_A-B_like"/>
    <property type="match status" value="1"/>
</dbReference>
<dbReference type="InterPro" id="IPR036990">
    <property type="entry name" value="M14A-like_propep"/>
</dbReference>
<evidence type="ECO:0000313" key="16">
    <source>
        <dbReference type="EMBL" id="CAG9789480.1"/>
    </source>
</evidence>
<organism evidence="16 17">
    <name type="scientific">Diatraea saccharalis</name>
    <name type="common">sugarcane borer</name>
    <dbReference type="NCBI Taxonomy" id="40085"/>
    <lineage>
        <taxon>Eukaryota</taxon>
        <taxon>Metazoa</taxon>
        <taxon>Ecdysozoa</taxon>
        <taxon>Arthropoda</taxon>
        <taxon>Hexapoda</taxon>
        <taxon>Insecta</taxon>
        <taxon>Pterygota</taxon>
        <taxon>Neoptera</taxon>
        <taxon>Endopterygota</taxon>
        <taxon>Lepidoptera</taxon>
        <taxon>Glossata</taxon>
        <taxon>Ditrysia</taxon>
        <taxon>Pyraloidea</taxon>
        <taxon>Crambidae</taxon>
        <taxon>Crambinae</taxon>
        <taxon>Diatraea</taxon>
    </lineage>
</organism>
<gene>
    <name evidence="16" type="ORF">DIATSA_LOCUS7210</name>
</gene>
<dbReference type="Gene3D" id="3.40.630.10">
    <property type="entry name" value="Zn peptidases"/>
    <property type="match status" value="1"/>
</dbReference>
<feature type="signal peptide" evidence="14">
    <location>
        <begin position="1"/>
        <end position="19"/>
    </location>
</feature>
<accession>A0A9N9R4M2</accession>
<keyword evidence="4" id="KW-0964">Secreted</keyword>
<dbReference type="GO" id="GO:0004181">
    <property type="term" value="F:metallocarboxypeptidase activity"/>
    <property type="evidence" value="ECO:0007669"/>
    <property type="project" value="InterPro"/>
</dbReference>
<dbReference type="PROSITE" id="PS00133">
    <property type="entry name" value="CARBOXYPEPT_ZN_2"/>
    <property type="match status" value="1"/>
</dbReference>
<feature type="chain" id="PRO_5040309572" description="Peptidase M14 domain-containing protein" evidence="14">
    <location>
        <begin position="20"/>
        <end position="465"/>
    </location>
</feature>
<dbReference type="PANTHER" id="PTHR11705:SF153">
    <property type="entry name" value="ZINC CARBOXYPEPTIDASE A 1-LIKE PROTEIN"/>
    <property type="match status" value="1"/>
</dbReference>
<keyword evidence="17" id="KW-1185">Reference proteome</keyword>
<dbReference type="PRINTS" id="PR00765">
    <property type="entry name" value="CRBOXYPTASEA"/>
</dbReference>
<evidence type="ECO:0000259" key="15">
    <source>
        <dbReference type="SMART" id="SM00631"/>
    </source>
</evidence>
<evidence type="ECO:0000256" key="6">
    <source>
        <dbReference type="ARBA" id="ARBA00022670"/>
    </source>
</evidence>
<reference evidence="16" key="1">
    <citation type="submission" date="2021-12" db="EMBL/GenBank/DDBJ databases">
        <authorList>
            <person name="King R."/>
        </authorList>
    </citation>
    <scope>NUCLEOTIDE SEQUENCE</scope>
</reference>
<keyword evidence="12" id="KW-1015">Disulfide bond</keyword>
<evidence type="ECO:0000256" key="5">
    <source>
        <dbReference type="ARBA" id="ARBA00022645"/>
    </source>
</evidence>
<evidence type="ECO:0000256" key="2">
    <source>
        <dbReference type="ARBA" id="ARBA00004613"/>
    </source>
</evidence>
<evidence type="ECO:0000256" key="3">
    <source>
        <dbReference type="ARBA" id="ARBA00005988"/>
    </source>
</evidence>
<comment type="subcellular location">
    <subcellularLocation>
        <location evidence="2">Secreted</location>
    </subcellularLocation>
</comment>
<feature type="domain" description="Peptidase M14" evidence="15">
    <location>
        <begin position="125"/>
        <end position="422"/>
    </location>
</feature>
<keyword evidence="8 14" id="KW-0732">Signal</keyword>
<evidence type="ECO:0000256" key="8">
    <source>
        <dbReference type="ARBA" id="ARBA00022729"/>
    </source>
</evidence>
<keyword evidence="7" id="KW-0479">Metal-binding</keyword>
<dbReference type="GO" id="GO:0008270">
    <property type="term" value="F:zinc ion binding"/>
    <property type="evidence" value="ECO:0007669"/>
    <property type="project" value="InterPro"/>
</dbReference>
<dbReference type="PANTHER" id="PTHR11705">
    <property type="entry name" value="PROTEASE FAMILY M14 CARBOXYPEPTIDASE A,B"/>
    <property type="match status" value="1"/>
</dbReference>
<name>A0A9N9R4M2_9NEOP</name>
<dbReference type="Pfam" id="PF00246">
    <property type="entry name" value="Peptidase_M14"/>
    <property type="match status" value="1"/>
</dbReference>
<evidence type="ECO:0000256" key="7">
    <source>
        <dbReference type="ARBA" id="ARBA00022723"/>
    </source>
</evidence>
<evidence type="ECO:0000256" key="11">
    <source>
        <dbReference type="ARBA" id="ARBA00023049"/>
    </source>
</evidence>
<dbReference type="Pfam" id="PF02244">
    <property type="entry name" value="Propep_M14"/>
    <property type="match status" value="1"/>
</dbReference>
<dbReference type="SUPFAM" id="SSF54897">
    <property type="entry name" value="Protease propeptides/inhibitors"/>
    <property type="match status" value="1"/>
</dbReference>
<keyword evidence="9" id="KW-0378">Hydrolase</keyword>
<protein>
    <recommendedName>
        <fullName evidence="15">Peptidase M14 domain-containing protein</fullName>
    </recommendedName>
</protein>
<dbReference type="GO" id="GO:0005615">
    <property type="term" value="C:extracellular space"/>
    <property type="evidence" value="ECO:0007669"/>
    <property type="project" value="TreeGrafter"/>
</dbReference>
<keyword evidence="6" id="KW-0645">Protease</keyword>
<dbReference type="InterPro" id="IPR000834">
    <property type="entry name" value="Peptidase_M14"/>
</dbReference>
<dbReference type="SMART" id="SM00631">
    <property type="entry name" value="Zn_pept"/>
    <property type="match status" value="1"/>
</dbReference>
<dbReference type="OrthoDB" id="3626597at2759"/>
<evidence type="ECO:0000256" key="1">
    <source>
        <dbReference type="ARBA" id="ARBA00001947"/>
    </source>
</evidence>
<comment type="cofactor">
    <cofactor evidence="1">
        <name>Zn(2+)</name>
        <dbReference type="ChEBI" id="CHEBI:29105"/>
    </cofactor>
</comment>
<keyword evidence="5" id="KW-0121">Carboxypeptidase</keyword>
<dbReference type="Proteomes" id="UP001153714">
    <property type="component" value="Chromosome 2"/>
</dbReference>
<evidence type="ECO:0000256" key="12">
    <source>
        <dbReference type="ARBA" id="ARBA00023157"/>
    </source>
</evidence>
<evidence type="ECO:0000256" key="9">
    <source>
        <dbReference type="ARBA" id="ARBA00022801"/>
    </source>
</evidence>
<dbReference type="EMBL" id="OU893333">
    <property type="protein sequence ID" value="CAG9789480.1"/>
    <property type="molecule type" value="Genomic_DNA"/>
</dbReference>